<dbReference type="PANTHER" id="PTHR33445">
    <property type="entry name" value="ATP SYNTHASE SUBUNIT B', CHLOROPLASTIC"/>
    <property type="match status" value="1"/>
</dbReference>
<evidence type="ECO:0000256" key="7">
    <source>
        <dbReference type="ARBA" id="ARBA00023065"/>
    </source>
</evidence>
<evidence type="ECO:0000256" key="11">
    <source>
        <dbReference type="ARBA" id="ARBA00037847"/>
    </source>
</evidence>
<evidence type="ECO:0000313" key="14">
    <source>
        <dbReference type="EMBL" id="AKU79293.1"/>
    </source>
</evidence>
<evidence type="ECO:0000256" key="1">
    <source>
        <dbReference type="ARBA" id="ARBA00005513"/>
    </source>
</evidence>
<keyword evidence="12" id="KW-1003">Cell membrane</keyword>
<evidence type="ECO:0000256" key="13">
    <source>
        <dbReference type="RuleBase" id="RU003848"/>
    </source>
</evidence>
<dbReference type="RefSeq" id="WP_075047909.1">
    <property type="nucleotide sequence ID" value="NZ_CP012328.1"/>
</dbReference>
<evidence type="ECO:0000256" key="2">
    <source>
        <dbReference type="ARBA" id="ARBA00022448"/>
    </source>
</evidence>
<dbReference type="InterPro" id="IPR002146">
    <property type="entry name" value="ATP_synth_b/b'su_bac/chlpt"/>
</dbReference>
<comment type="similarity">
    <text evidence="1 12 13">Belongs to the ATPase B chain family.</text>
</comment>
<keyword evidence="3 12" id="KW-0138">CF(0)</keyword>
<dbReference type="GO" id="GO:0012505">
    <property type="term" value="C:endomembrane system"/>
    <property type="evidence" value="ECO:0007669"/>
    <property type="project" value="UniProtKB-SubCell"/>
</dbReference>
<dbReference type="PATRIC" id="fig|216946.3.peg.47"/>
<comment type="subcellular location">
    <subcellularLocation>
        <location evidence="12">Cell membrane</location>
        <topology evidence="12">Single-pass membrane protein</topology>
    </subcellularLocation>
    <subcellularLocation>
        <location evidence="11">Endomembrane system</location>
        <topology evidence="11">Single-pass membrane protein</topology>
    </subcellularLocation>
</comment>
<accession>A0A0K1P4T4</accession>
<dbReference type="EMBL" id="CP012328">
    <property type="protein sequence ID" value="AKU79293.1"/>
    <property type="molecule type" value="Genomic_DNA"/>
</dbReference>
<dbReference type="STRING" id="216946.STURO_v1c00470"/>
<dbReference type="SUPFAM" id="SSF81573">
    <property type="entry name" value="F1F0 ATP synthase subunit B, membrane domain"/>
    <property type="match status" value="1"/>
</dbReference>
<proteinExistence type="inferred from homology"/>
<dbReference type="Gene3D" id="1.20.5.620">
    <property type="entry name" value="F1F0 ATP synthase subunit B, membrane domain"/>
    <property type="match status" value="1"/>
</dbReference>
<comment type="function">
    <text evidence="10 12">F(1)F(0) ATP synthase produces ATP from ADP in the presence of a proton or sodium gradient. F-type ATPases consist of two structural domains, F(1) containing the extramembraneous catalytic core and F(0) containing the membrane proton channel, linked together by a central stalk and a peripheral stalk. During catalysis, ATP synthesis in the catalytic domain of F(1) is coupled via a rotary mechanism of the central stalk subunits to proton translocation.</text>
</comment>
<dbReference type="InterPro" id="IPR028987">
    <property type="entry name" value="ATP_synth_B-like_membr_sf"/>
</dbReference>
<evidence type="ECO:0000256" key="6">
    <source>
        <dbReference type="ARBA" id="ARBA00022989"/>
    </source>
</evidence>
<dbReference type="InterPro" id="IPR005864">
    <property type="entry name" value="ATP_synth_F0_bsu_bac"/>
</dbReference>
<evidence type="ECO:0000256" key="10">
    <source>
        <dbReference type="ARBA" id="ARBA00025198"/>
    </source>
</evidence>
<keyword evidence="5 12" id="KW-0375">Hydrogen ion transport</keyword>
<dbReference type="GO" id="GO:0046933">
    <property type="term" value="F:proton-transporting ATP synthase activity, rotational mechanism"/>
    <property type="evidence" value="ECO:0007669"/>
    <property type="project" value="UniProtKB-UniRule"/>
</dbReference>
<gene>
    <name evidence="12 14" type="primary">atpF</name>
    <name evidence="14" type="ORF">STURON_0047</name>
</gene>
<evidence type="ECO:0000256" key="8">
    <source>
        <dbReference type="ARBA" id="ARBA00023136"/>
    </source>
</evidence>
<dbReference type="Pfam" id="PF00430">
    <property type="entry name" value="ATP-synt_B"/>
    <property type="match status" value="1"/>
</dbReference>
<dbReference type="KEGG" id="stur:STURON_0047"/>
<dbReference type="HAMAP" id="MF_01398">
    <property type="entry name" value="ATP_synth_b_bprime"/>
    <property type="match status" value="1"/>
</dbReference>
<dbReference type="Proteomes" id="UP000067243">
    <property type="component" value="Chromosome"/>
</dbReference>
<keyword evidence="15" id="KW-1185">Reference proteome</keyword>
<dbReference type="GO" id="GO:0046961">
    <property type="term" value="F:proton-transporting ATPase activity, rotational mechanism"/>
    <property type="evidence" value="ECO:0007669"/>
    <property type="project" value="TreeGrafter"/>
</dbReference>
<evidence type="ECO:0000256" key="12">
    <source>
        <dbReference type="HAMAP-Rule" id="MF_01398"/>
    </source>
</evidence>
<evidence type="ECO:0000256" key="5">
    <source>
        <dbReference type="ARBA" id="ARBA00022781"/>
    </source>
</evidence>
<sequence length="179" mass="20246">MINFLDDSQKYGLPNIIEGLFPNLPILIAHILSTIVIILLLSKLVYKPFRQAIKDRRKKINALLDEASSKQTIANKNNADAARFLEKAKDEAKGIVDSARWQADSIKFEIINNAKKEAQNIQEHANKILDFEKNEARETIRKEIIDIAFDVAEKVVAKSISKSDNEKLINDFLDSIDGN</sequence>
<comment type="subunit">
    <text evidence="12">F-type ATPases have 2 components, F(1) - the catalytic core - and F(0) - the membrane proton channel. F(1) has five subunits: alpha(3), beta(3), gamma(1), delta(1), epsilon(1). F(0) has three main subunits: a(1), b(2) and c(10-14). The alpha and beta chains form an alternating ring which encloses part of the gamma chain. F(1) is attached to F(0) by a central stalk formed by the gamma and epsilon chains, while a peripheral stalk is formed by the delta and b chains.</text>
</comment>
<dbReference type="AlphaFoldDB" id="A0A0K1P4T4"/>
<evidence type="ECO:0000313" key="15">
    <source>
        <dbReference type="Proteomes" id="UP000067243"/>
    </source>
</evidence>
<dbReference type="GO" id="GO:0005886">
    <property type="term" value="C:plasma membrane"/>
    <property type="evidence" value="ECO:0007669"/>
    <property type="project" value="UniProtKB-SubCell"/>
</dbReference>
<reference evidence="14 15" key="1">
    <citation type="journal article" date="2015" name="Genome Announc.">
        <title>Complete Genome Sequence of Spiroplasma turonicum Strain Tab4cT, a Parasite of a Horse Fly, Haematopota sp. (Diptera: Tabanidae).</title>
        <authorList>
            <person name="Davis R.E."/>
            <person name="Shao J."/>
            <person name="Zhao Y."/>
            <person name="Gasparich G.E."/>
            <person name="Gaynor B.J."/>
            <person name="Donofrio N."/>
        </authorList>
    </citation>
    <scope>NUCLEOTIDE SEQUENCE [LARGE SCALE GENOMIC DNA]</scope>
    <source>
        <strain evidence="14 15">Tab4c</strain>
    </source>
</reference>
<name>A0A0K1P4T4_9MOLU</name>
<evidence type="ECO:0000256" key="9">
    <source>
        <dbReference type="ARBA" id="ARBA00023310"/>
    </source>
</evidence>
<feature type="transmembrane region" description="Helical" evidence="12">
    <location>
        <begin position="20"/>
        <end position="46"/>
    </location>
</feature>
<keyword evidence="6 12" id="KW-1133">Transmembrane helix</keyword>
<evidence type="ECO:0000256" key="4">
    <source>
        <dbReference type="ARBA" id="ARBA00022692"/>
    </source>
</evidence>
<evidence type="ECO:0000256" key="3">
    <source>
        <dbReference type="ARBA" id="ARBA00022547"/>
    </source>
</evidence>
<dbReference type="NCBIfam" id="TIGR01144">
    <property type="entry name" value="ATP_synt_b"/>
    <property type="match status" value="1"/>
</dbReference>
<dbReference type="CDD" id="cd06503">
    <property type="entry name" value="ATP-synt_Fo_b"/>
    <property type="match status" value="1"/>
</dbReference>
<keyword evidence="9 12" id="KW-0066">ATP synthesis</keyword>
<organism evidence="14 15">
    <name type="scientific">Spiroplasma turonicum</name>
    <dbReference type="NCBI Taxonomy" id="216946"/>
    <lineage>
        <taxon>Bacteria</taxon>
        <taxon>Bacillati</taxon>
        <taxon>Mycoplasmatota</taxon>
        <taxon>Mollicutes</taxon>
        <taxon>Entomoplasmatales</taxon>
        <taxon>Spiroplasmataceae</taxon>
        <taxon>Spiroplasma</taxon>
    </lineage>
</organism>
<keyword evidence="7 12" id="KW-0406">Ion transport</keyword>
<dbReference type="PANTHER" id="PTHR33445:SF2">
    <property type="entry name" value="ATP SYNTHASE SUBUNIT B', CHLOROPLASTIC"/>
    <property type="match status" value="1"/>
</dbReference>
<protein>
    <recommendedName>
        <fullName evidence="12">ATP synthase subunit b</fullName>
    </recommendedName>
    <alternativeName>
        <fullName evidence="12">ATP synthase F(0) sector subunit b</fullName>
    </alternativeName>
    <alternativeName>
        <fullName evidence="12">ATPase subunit I</fullName>
    </alternativeName>
    <alternativeName>
        <fullName evidence="12">F-type ATPase subunit b</fullName>
        <shortName evidence="12">F-ATPase subunit b</shortName>
    </alternativeName>
</protein>
<comment type="function">
    <text evidence="12">Component of the F(0) channel, it forms part of the peripheral stalk, linking F(1) to F(0).</text>
</comment>
<keyword evidence="8 12" id="KW-0472">Membrane</keyword>
<dbReference type="InterPro" id="IPR050059">
    <property type="entry name" value="ATP_synthase_B_chain"/>
</dbReference>
<keyword evidence="2 12" id="KW-0813">Transport</keyword>
<dbReference type="OrthoDB" id="399036at2"/>
<keyword evidence="4 12" id="KW-0812">Transmembrane</keyword>
<dbReference type="GO" id="GO:0045259">
    <property type="term" value="C:proton-transporting ATP synthase complex"/>
    <property type="evidence" value="ECO:0007669"/>
    <property type="project" value="UniProtKB-KW"/>
</dbReference>